<dbReference type="Proteomes" id="UP000189339">
    <property type="component" value="Unassembled WGS sequence"/>
</dbReference>
<dbReference type="EMBL" id="MSCW01000006">
    <property type="protein sequence ID" value="ONF43853.1"/>
    <property type="molecule type" value="Genomic_DNA"/>
</dbReference>
<evidence type="ECO:0000256" key="1">
    <source>
        <dbReference type="SAM" id="MobiDB-lite"/>
    </source>
</evidence>
<proteinExistence type="predicted"/>
<evidence type="ECO:0000313" key="3">
    <source>
        <dbReference type="Proteomes" id="UP000189339"/>
    </source>
</evidence>
<dbReference type="AlphaFoldDB" id="A0A1V2DT60"/>
<sequence>MSSLLTSLIRAGTQFQQALEKRSTRTDTPADTRQATADAAVETDPASAGDDRFTPTGAGAPDPFRQKVQRLALADYKQTLGKDVAFVRDTLRHKLAEYNVHPATALSVTRQAGGELAVEGKLPDSTRRQIETDLNHNQGFREAITRLSASEPTLHFVDTAVKLSQAYGVGNTLLETLVSEDQQFNGLQDLVHRYQTLRRNVESTTGSASDTASRYAFSLNVRA</sequence>
<keyword evidence="3" id="KW-1185">Reference proteome</keyword>
<feature type="compositionally biased region" description="Basic and acidic residues" evidence="1">
    <location>
        <begin position="19"/>
        <end position="30"/>
    </location>
</feature>
<evidence type="ECO:0000313" key="2">
    <source>
        <dbReference type="EMBL" id="ONF43853.1"/>
    </source>
</evidence>
<name>A0A1V2DT60_9GAMM</name>
<gene>
    <name evidence="2" type="ORF">BTO32_09385</name>
</gene>
<comment type="caution">
    <text evidence="2">The sequence shown here is derived from an EMBL/GenBank/DDBJ whole genome shotgun (WGS) entry which is preliminary data.</text>
</comment>
<reference evidence="2 3" key="1">
    <citation type="submission" date="2016-12" db="EMBL/GenBank/DDBJ databases">
        <title>Marinobacter lutaoensis whole genome sequencing.</title>
        <authorList>
            <person name="Verma A."/>
            <person name="Krishnamurthi S."/>
        </authorList>
    </citation>
    <scope>NUCLEOTIDE SEQUENCE [LARGE SCALE GENOMIC DNA]</scope>
    <source>
        <strain evidence="2 3">T5054</strain>
    </source>
</reference>
<dbReference type="RefSeq" id="WP_076724373.1">
    <property type="nucleotide sequence ID" value="NZ_JABWTC010000013.1"/>
</dbReference>
<protein>
    <submittedName>
        <fullName evidence="2">Uncharacterized protein</fullName>
    </submittedName>
</protein>
<organism evidence="2 3">
    <name type="scientific">Marinobacter lutaoensis</name>
    <dbReference type="NCBI Taxonomy" id="135739"/>
    <lineage>
        <taxon>Bacteria</taxon>
        <taxon>Pseudomonadati</taxon>
        <taxon>Pseudomonadota</taxon>
        <taxon>Gammaproteobacteria</taxon>
        <taxon>Pseudomonadales</taxon>
        <taxon>Marinobacteraceae</taxon>
        <taxon>Marinobacter</taxon>
    </lineage>
</organism>
<accession>A0A1V2DT60</accession>
<feature type="region of interest" description="Disordered" evidence="1">
    <location>
        <begin position="18"/>
        <end position="64"/>
    </location>
</feature>
<dbReference type="OrthoDB" id="6363845at2"/>